<dbReference type="PANTHER" id="PTHR42865:SF8">
    <property type="entry name" value="SERINE_THREONINE TRANSPORTER SSTT"/>
    <property type="match status" value="1"/>
</dbReference>
<comment type="subcellular location">
    <subcellularLocation>
        <location evidence="9">Cell membrane</location>
        <topology evidence="9">Multi-pass membrane protein</topology>
    </subcellularLocation>
    <subcellularLocation>
        <location evidence="1">Membrane</location>
        <topology evidence="1">Multi-pass membrane protein</topology>
    </subcellularLocation>
</comment>
<dbReference type="SUPFAM" id="SSF118215">
    <property type="entry name" value="Proton glutamate symport protein"/>
    <property type="match status" value="1"/>
</dbReference>
<evidence type="ECO:0000256" key="6">
    <source>
        <dbReference type="ARBA" id="ARBA00022970"/>
    </source>
</evidence>
<feature type="transmembrane region" description="Helical" evidence="9">
    <location>
        <begin position="140"/>
        <end position="162"/>
    </location>
</feature>
<dbReference type="EMBL" id="PRLP01000035">
    <property type="protein sequence ID" value="PPC77134.1"/>
    <property type="molecule type" value="Genomic_DNA"/>
</dbReference>
<feature type="transmembrane region" description="Helical" evidence="9">
    <location>
        <begin position="216"/>
        <end position="239"/>
    </location>
</feature>
<feature type="transmembrane region" description="Helical" evidence="9">
    <location>
        <begin position="326"/>
        <end position="351"/>
    </location>
</feature>
<keyword evidence="2 9" id="KW-0813">Transport</keyword>
<comment type="catalytic activity">
    <reaction evidence="9">
        <text>L-threonine(in) + Na(+)(in) = L-threonine(out) + Na(+)(out)</text>
        <dbReference type="Rhea" id="RHEA:69999"/>
        <dbReference type="ChEBI" id="CHEBI:29101"/>
        <dbReference type="ChEBI" id="CHEBI:57926"/>
    </reaction>
</comment>
<dbReference type="FunFam" id="1.10.3860.10:FF:000003">
    <property type="entry name" value="Serine/threonine transporter sstT"/>
    <property type="match status" value="1"/>
</dbReference>
<keyword evidence="7 9" id="KW-1133">Transmembrane helix</keyword>
<evidence type="ECO:0000256" key="5">
    <source>
        <dbReference type="ARBA" id="ARBA00022847"/>
    </source>
</evidence>
<evidence type="ECO:0000256" key="9">
    <source>
        <dbReference type="HAMAP-Rule" id="MF_01582"/>
    </source>
</evidence>
<comment type="caution">
    <text evidence="10">The sequence shown here is derived from an EMBL/GenBank/DDBJ whole genome shotgun (WGS) entry which is preliminary data.</text>
</comment>
<evidence type="ECO:0000256" key="8">
    <source>
        <dbReference type="ARBA" id="ARBA00023136"/>
    </source>
</evidence>
<evidence type="ECO:0000313" key="11">
    <source>
        <dbReference type="Proteomes" id="UP000238196"/>
    </source>
</evidence>
<keyword evidence="3 9" id="KW-1003">Cell membrane</keyword>
<dbReference type="PRINTS" id="PR00173">
    <property type="entry name" value="EDTRNSPORT"/>
</dbReference>
<dbReference type="GO" id="GO:0005295">
    <property type="term" value="F:neutral L-amino acid:sodium symporter activity"/>
    <property type="evidence" value="ECO:0007669"/>
    <property type="project" value="TreeGrafter"/>
</dbReference>
<proteinExistence type="inferred from homology"/>
<evidence type="ECO:0000256" key="7">
    <source>
        <dbReference type="ARBA" id="ARBA00022989"/>
    </source>
</evidence>
<accession>A0A2S5KQK7</accession>
<dbReference type="Pfam" id="PF00375">
    <property type="entry name" value="SDF"/>
    <property type="match status" value="1"/>
</dbReference>
<feature type="transmembrane region" description="Helical" evidence="9">
    <location>
        <begin position="48"/>
        <end position="71"/>
    </location>
</feature>
<keyword evidence="6 9" id="KW-0029">Amino-acid transport</keyword>
<dbReference type="InterPro" id="IPR036458">
    <property type="entry name" value="Na:dicarbo_symporter_sf"/>
</dbReference>
<comment type="catalytic activity">
    <reaction evidence="9">
        <text>L-serine(in) + Na(+)(in) = L-serine(out) + Na(+)(out)</text>
        <dbReference type="Rhea" id="RHEA:29575"/>
        <dbReference type="ChEBI" id="CHEBI:29101"/>
        <dbReference type="ChEBI" id="CHEBI:33384"/>
    </reaction>
</comment>
<gene>
    <name evidence="9" type="primary">sstT</name>
    <name evidence="10" type="ORF">C4K68_12020</name>
</gene>
<dbReference type="GO" id="GO:0015826">
    <property type="term" value="P:threonine transport"/>
    <property type="evidence" value="ECO:0007669"/>
    <property type="project" value="InterPro"/>
</dbReference>
<evidence type="ECO:0000256" key="4">
    <source>
        <dbReference type="ARBA" id="ARBA00022692"/>
    </source>
</evidence>
<dbReference type="GO" id="GO:0032329">
    <property type="term" value="P:serine transport"/>
    <property type="evidence" value="ECO:0007669"/>
    <property type="project" value="InterPro"/>
</dbReference>
<name>A0A2S5KQK7_9PROT</name>
<sequence length="404" mass="41890">MSHLQSASVSSRRAPGLVVQILIGIILGIGLAQISPPTATSVGLLGSLFVSALKAVAPILVFVLVASSIANHRQGSETHIRPILYLYLLGTFSAALVAVAMSFLFPTSLELVSKGAEATAPQGIGEVLHTLLFRVVDNPINALMTGNFIGILAWAVGLGIALRQGSESTRKVLKDVADGVSAIVRLVIRFAPIGIFGLVASTFAETGFATLQGYSHLLIVLIGSMLLIALVVNPLIVFFKLRRNPYPLVLKCLRESGVTAFFTRSSAANIPVNLDLCKRLDLHEDTYSVSIPLGATINMAGAAITITVLSLAAAHTLGIQVDLLTALLLSVVASIAACGASGVAGGSLLLIPLACSLFGISNDVAMQVVAIGFIIGVLQDSAETALNSSTDVLFTAAACKVETI</sequence>
<organism evidence="10 11">
    <name type="scientific">Proteobacteria bacterium 228</name>
    <dbReference type="NCBI Taxonomy" id="2083153"/>
    <lineage>
        <taxon>Bacteria</taxon>
        <taxon>Pseudomonadati</taxon>
        <taxon>Pseudomonadota</taxon>
    </lineage>
</organism>
<keyword evidence="8 9" id="KW-0472">Membrane</keyword>
<evidence type="ECO:0000256" key="1">
    <source>
        <dbReference type="ARBA" id="ARBA00004141"/>
    </source>
</evidence>
<comment type="function">
    <text evidence="9">Involved in the import of serine and threonine into the cell, with the concomitant import of sodium (symport system).</text>
</comment>
<evidence type="ECO:0000256" key="3">
    <source>
        <dbReference type="ARBA" id="ARBA00022475"/>
    </source>
</evidence>
<dbReference type="GO" id="GO:0005886">
    <property type="term" value="C:plasma membrane"/>
    <property type="evidence" value="ECO:0007669"/>
    <property type="project" value="UniProtKB-SubCell"/>
</dbReference>
<dbReference type="NCBIfam" id="NF010151">
    <property type="entry name" value="PRK13628.1"/>
    <property type="match status" value="1"/>
</dbReference>
<protein>
    <recommendedName>
        <fullName evidence="9">Serine/threonine transporter SstT</fullName>
    </recommendedName>
    <alternativeName>
        <fullName evidence="9">Na(+)/serine-threonine symporter</fullName>
    </alternativeName>
</protein>
<dbReference type="OrthoDB" id="9768885at2"/>
<dbReference type="InterPro" id="IPR023025">
    <property type="entry name" value="Ser_Thr_transp_SstT"/>
</dbReference>
<feature type="transmembrane region" description="Helical" evidence="9">
    <location>
        <begin position="289"/>
        <end position="314"/>
    </location>
</feature>
<dbReference type="HAMAP" id="MF_01582">
    <property type="entry name" value="Ser_Thr_transp_SstT"/>
    <property type="match status" value="1"/>
</dbReference>
<evidence type="ECO:0000256" key="2">
    <source>
        <dbReference type="ARBA" id="ARBA00022448"/>
    </source>
</evidence>
<feature type="transmembrane region" description="Helical" evidence="9">
    <location>
        <begin position="183"/>
        <end position="204"/>
    </location>
</feature>
<dbReference type="Proteomes" id="UP000238196">
    <property type="component" value="Unassembled WGS sequence"/>
</dbReference>
<feature type="transmembrane region" description="Helical" evidence="9">
    <location>
        <begin position="83"/>
        <end position="105"/>
    </location>
</feature>
<keyword evidence="5 9" id="KW-0769">Symport</keyword>
<dbReference type="PANTHER" id="PTHR42865">
    <property type="entry name" value="PROTON/GLUTAMATE-ASPARTATE SYMPORTER"/>
    <property type="match status" value="1"/>
</dbReference>
<dbReference type="AlphaFoldDB" id="A0A2S5KQK7"/>
<dbReference type="InterPro" id="IPR001991">
    <property type="entry name" value="Na-dicarboxylate_symporter"/>
</dbReference>
<comment type="caution">
    <text evidence="9">Lacks conserved residue(s) required for the propagation of feature annotation.</text>
</comment>
<keyword evidence="4 9" id="KW-0812">Transmembrane</keyword>
<evidence type="ECO:0000313" key="10">
    <source>
        <dbReference type="EMBL" id="PPC77134.1"/>
    </source>
</evidence>
<comment type="similarity">
    <text evidence="9">Belongs to the dicarboxylate/amino acid:cation symporter (DAACS) (TC 2.A.23) family.</text>
</comment>
<reference evidence="10 11" key="1">
    <citation type="submission" date="2018-02" db="EMBL/GenBank/DDBJ databases">
        <title>novel marine gammaproteobacteria from coastal saline agro ecosystem.</title>
        <authorList>
            <person name="Krishnan R."/>
            <person name="Ramesh Kumar N."/>
        </authorList>
    </citation>
    <scope>NUCLEOTIDE SEQUENCE [LARGE SCALE GENOMIC DNA]</scope>
    <source>
        <strain evidence="10 11">228</strain>
    </source>
</reference>
<dbReference type="Gene3D" id="1.10.3860.10">
    <property type="entry name" value="Sodium:dicarboxylate symporter"/>
    <property type="match status" value="1"/>
</dbReference>